<gene>
    <name evidence="6" type="ORF">RIMI_LOCUS10824102</name>
</gene>
<dbReference type="PANTHER" id="PTHR46900:SF1">
    <property type="entry name" value="TYROSINE-PROTEIN PHOSPHATASE NON-RECEPTOR TYPE 13"/>
    <property type="match status" value="1"/>
</dbReference>
<proteinExistence type="predicted"/>
<feature type="domain" description="Tyrosine specific protein phosphatases" evidence="5">
    <location>
        <begin position="331"/>
        <end position="380"/>
    </location>
</feature>
<evidence type="ECO:0000259" key="5">
    <source>
        <dbReference type="PROSITE" id="PS50056"/>
    </source>
</evidence>
<dbReference type="PROSITE" id="PS50055">
    <property type="entry name" value="TYR_PHOSPHATASE_PTP"/>
    <property type="match status" value="1"/>
</dbReference>
<dbReference type="PANTHER" id="PTHR46900">
    <property type="entry name" value="TYROSINE-PROTEIN PHOSPHATASE NON-RECEPTOR TYPE 13"/>
    <property type="match status" value="1"/>
</dbReference>
<name>A0ABN9LQX0_9NEOB</name>
<keyword evidence="2" id="KW-0539">Nucleus</keyword>
<dbReference type="InterPro" id="IPR003595">
    <property type="entry name" value="Tyr_Pase_cat"/>
</dbReference>
<dbReference type="InterPro" id="IPR000242">
    <property type="entry name" value="PTP_cat"/>
</dbReference>
<evidence type="ECO:0000313" key="7">
    <source>
        <dbReference type="Proteomes" id="UP001176940"/>
    </source>
</evidence>
<dbReference type="InterPro" id="IPR000387">
    <property type="entry name" value="Tyr_Pase_dom"/>
</dbReference>
<dbReference type="InterPro" id="IPR029021">
    <property type="entry name" value="Prot-tyrosine_phosphatase-like"/>
</dbReference>
<dbReference type="SMART" id="SM00194">
    <property type="entry name" value="PTPc"/>
    <property type="match status" value="1"/>
</dbReference>
<evidence type="ECO:0008006" key="8">
    <source>
        <dbReference type="Google" id="ProtNLM"/>
    </source>
</evidence>
<dbReference type="SUPFAM" id="SSF52799">
    <property type="entry name" value="(Phosphotyrosine protein) phosphatases II"/>
    <property type="match status" value="1"/>
</dbReference>
<dbReference type="Pfam" id="PF00102">
    <property type="entry name" value="Y_phosphatase"/>
    <property type="match status" value="2"/>
</dbReference>
<evidence type="ECO:0000259" key="4">
    <source>
        <dbReference type="PROSITE" id="PS50055"/>
    </source>
</evidence>
<dbReference type="PROSITE" id="PS50056">
    <property type="entry name" value="TYR_PHOSPHATASE_2"/>
    <property type="match status" value="1"/>
</dbReference>
<dbReference type="InterPro" id="IPR052074">
    <property type="entry name" value="NonRcpt_TyrProt_Phosphatase"/>
</dbReference>
<sequence length="380" mass="42486">MCMLNYPSICNSNRRTFLLYVVIINGSLLCKITICLLCLFRSPPQSNTVKTGKIETKSDNVQLNCCSFDSFKVTSERLSSLPLVQVLPLGRYSGNKLKMVIRQIHSMLEQGVPTKEFEDLQDLKPVDECLIGQIKDNKKKNRYKNILPYDSTRVPLGSEEGYINASFIKMPVGNDEFIYIACQGPLPSTVSDFWQMVWEQNSTVIAMMTQEMEGGKIKCQRYWPEELQRPVRITNELQLTLVQTQQLESFVLRVVELQELQVLLIPALGPEADACNGAIPGASRGAGKAADGEYSRTSSGLRKSGEARHIAHLNFTAWPDHDTPTDPNQLLTFISYMRHIHRCGPIITHCSAGIGRSGTLICIDVMLGLISKDLEVSMVP</sequence>
<evidence type="ECO:0000256" key="1">
    <source>
        <dbReference type="ARBA" id="ARBA00004123"/>
    </source>
</evidence>
<dbReference type="Proteomes" id="UP001176940">
    <property type="component" value="Unassembled WGS sequence"/>
</dbReference>
<accession>A0ABN9LQX0</accession>
<evidence type="ECO:0000256" key="3">
    <source>
        <dbReference type="SAM" id="Phobius"/>
    </source>
</evidence>
<comment type="caution">
    <text evidence="6">The sequence shown here is derived from an EMBL/GenBank/DDBJ whole genome shotgun (WGS) entry which is preliminary data.</text>
</comment>
<dbReference type="SMART" id="SM00404">
    <property type="entry name" value="PTPc_motif"/>
    <property type="match status" value="1"/>
</dbReference>
<feature type="domain" description="Tyrosine-protein phosphatase" evidence="4">
    <location>
        <begin position="113"/>
        <end position="380"/>
    </location>
</feature>
<organism evidence="6 7">
    <name type="scientific">Ranitomeya imitator</name>
    <name type="common">mimic poison frog</name>
    <dbReference type="NCBI Taxonomy" id="111125"/>
    <lineage>
        <taxon>Eukaryota</taxon>
        <taxon>Metazoa</taxon>
        <taxon>Chordata</taxon>
        <taxon>Craniata</taxon>
        <taxon>Vertebrata</taxon>
        <taxon>Euteleostomi</taxon>
        <taxon>Amphibia</taxon>
        <taxon>Batrachia</taxon>
        <taxon>Anura</taxon>
        <taxon>Neobatrachia</taxon>
        <taxon>Hyloidea</taxon>
        <taxon>Dendrobatidae</taxon>
        <taxon>Dendrobatinae</taxon>
        <taxon>Ranitomeya</taxon>
    </lineage>
</organism>
<reference evidence="6" key="1">
    <citation type="submission" date="2023-07" db="EMBL/GenBank/DDBJ databases">
        <authorList>
            <person name="Stuckert A."/>
        </authorList>
    </citation>
    <scope>NUCLEOTIDE SEQUENCE</scope>
</reference>
<keyword evidence="3" id="KW-1133">Transmembrane helix</keyword>
<protein>
    <recommendedName>
        <fullName evidence="8">Tyrosine-protein phosphatase non-receptor type 13</fullName>
    </recommendedName>
</protein>
<comment type="subcellular location">
    <subcellularLocation>
        <location evidence="1">Nucleus</location>
    </subcellularLocation>
</comment>
<keyword evidence="7" id="KW-1185">Reference proteome</keyword>
<feature type="transmembrane region" description="Helical" evidence="3">
    <location>
        <begin position="17"/>
        <end position="40"/>
    </location>
</feature>
<dbReference type="PRINTS" id="PR00700">
    <property type="entry name" value="PRTYPHPHTASE"/>
</dbReference>
<dbReference type="Gene3D" id="3.90.190.10">
    <property type="entry name" value="Protein tyrosine phosphatase superfamily"/>
    <property type="match status" value="1"/>
</dbReference>
<keyword evidence="3" id="KW-0472">Membrane</keyword>
<evidence type="ECO:0000256" key="2">
    <source>
        <dbReference type="ARBA" id="ARBA00023242"/>
    </source>
</evidence>
<keyword evidence="3" id="KW-0812">Transmembrane</keyword>
<dbReference type="EMBL" id="CAUEEQ010023776">
    <property type="protein sequence ID" value="CAJ0945340.1"/>
    <property type="molecule type" value="Genomic_DNA"/>
</dbReference>
<evidence type="ECO:0000313" key="6">
    <source>
        <dbReference type="EMBL" id="CAJ0945340.1"/>
    </source>
</evidence>